<dbReference type="SMART" id="SM00267">
    <property type="entry name" value="GGDEF"/>
    <property type="match status" value="1"/>
</dbReference>
<dbReference type="InterPro" id="IPR011006">
    <property type="entry name" value="CheY-like_superfamily"/>
</dbReference>
<dbReference type="Gene3D" id="3.30.450.20">
    <property type="entry name" value="PAS domain"/>
    <property type="match status" value="1"/>
</dbReference>
<dbReference type="CDD" id="cd01949">
    <property type="entry name" value="GGDEF"/>
    <property type="match status" value="1"/>
</dbReference>
<dbReference type="PROSITE" id="PS50887">
    <property type="entry name" value="GGDEF"/>
    <property type="match status" value="1"/>
</dbReference>
<dbReference type="InterPro" id="IPR001633">
    <property type="entry name" value="EAL_dom"/>
</dbReference>
<dbReference type="FunFam" id="3.30.70.270:FF:000001">
    <property type="entry name" value="Diguanylate cyclase domain protein"/>
    <property type="match status" value="1"/>
</dbReference>
<sequence>MSMPSISDASKPKILIVDDDPRNLIALERLLQKVDAEVIAANSGNKALAMTLDHDFVLILLDVHMPDIDGYEVAHLLQGEARTSGIPIIFLTAAYTDDHHKLKAYASGAVDYLEKPINDVVLLSKVRVFLELRKKEELQEVMARLAEVNRKLEDEIELRRGSEAAHRQLADTVFTAAREGIMITDAEQRVIAVNPALTAMSGYNSADAVGQLDFIRDCSRHDEDFCAALNTQLLKSDHWQGEIWCRKKCGEPFLAWFSISAIRESGGHVAKYIHVITDITQRKDDELKLWRQANFDPLTGLPNRVLFLELLSNAVADLRREGGSVALMFIDIDRFKLINDSLGHGVGDLLLQEVAIRLKACLRENDVVARLSGDEFTVILKGVHDSAHTIPVAQEIISEMAKPFIINGNEVCVGASIGISLLPQDADSASSLLRNADMAMYSAKESGRSAFAFFARQMNEKVQSVVRLSNDLRYAIDRDELQVYYQPIVDADTLETVAAEALVRWQHPRLGLVSPADFIPIAEDTGFIGPLTEWVVQRACRDAGQWRQKNDRELRVSVNLSNRHRHLENCVSLAAASLQQAGLPREALTFEITESFAMEDVERLQAIRAGGIGLAIDDFGTGYSSLSYLRRLPADVLKIDRSFVSELGTDADATMLVGSIIAIAHGLRMRVVAEGVETREQLAYLQAAGCDLLQGYFFSKPLPNAAFNDFLDRHSVSSEIDGGTVRGYAW</sequence>
<dbReference type="InterPro" id="IPR001789">
    <property type="entry name" value="Sig_transdc_resp-reg_receiver"/>
</dbReference>
<dbReference type="InterPro" id="IPR001610">
    <property type="entry name" value="PAC"/>
</dbReference>
<evidence type="ECO:0000259" key="7">
    <source>
        <dbReference type="PROSITE" id="PS50887"/>
    </source>
</evidence>
<keyword evidence="9" id="KW-1185">Reference proteome</keyword>
<name>A0A2R5FHE6_9PROT</name>
<dbReference type="InterPro" id="IPR043128">
    <property type="entry name" value="Rev_trsase/Diguanyl_cyclase"/>
</dbReference>
<dbReference type="PROSITE" id="PS50110">
    <property type="entry name" value="RESPONSE_REGULATORY"/>
    <property type="match status" value="1"/>
</dbReference>
<dbReference type="InterPro" id="IPR029787">
    <property type="entry name" value="Nucleotide_cyclase"/>
</dbReference>
<feature type="domain" description="GGDEF" evidence="7">
    <location>
        <begin position="323"/>
        <end position="456"/>
    </location>
</feature>
<dbReference type="Pfam" id="PF00563">
    <property type="entry name" value="EAL"/>
    <property type="match status" value="1"/>
</dbReference>
<organism evidence="8 9">
    <name type="scientific">Novimethylophilus kurashikiensis</name>
    <dbReference type="NCBI Taxonomy" id="1825523"/>
    <lineage>
        <taxon>Bacteria</taxon>
        <taxon>Pseudomonadati</taxon>
        <taxon>Pseudomonadota</taxon>
        <taxon>Betaproteobacteria</taxon>
        <taxon>Nitrosomonadales</taxon>
        <taxon>Methylophilaceae</taxon>
        <taxon>Novimethylophilus</taxon>
    </lineage>
</organism>
<gene>
    <name evidence="8" type="ORF">NMK_3102</name>
</gene>
<reference evidence="8 9" key="1">
    <citation type="journal article" date="2018" name="Environ. Microbiol.">
        <title>Isolation and genomic characterization of Novimethylophilus kurashikiensis gen. nov. sp. nov., a new lanthanide-dependent methylotrophic species of Methylophilaceae.</title>
        <authorList>
            <person name="Lv H."/>
            <person name="Sahin N."/>
            <person name="Tani A."/>
        </authorList>
    </citation>
    <scope>NUCLEOTIDE SEQUENCE [LARGE SCALE GENOMIC DNA]</scope>
    <source>
        <strain evidence="8 9">La2-4</strain>
    </source>
</reference>
<dbReference type="SMART" id="SM00086">
    <property type="entry name" value="PAC"/>
    <property type="match status" value="1"/>
</dbReference>
<evidence type="ECO:0000259" key="5">
    <source>
        <dbReference type="PROSITE" id="PS50113"/>
    </source>
</evidence>
<feature type="modified residue" description="4-aspartylphosphate" evidence="1">
    <location>
        <position position="62"/>
    </location>
</feature>
<comment type="caution">
    <text evidence="8">The sequence shown here is derived from an EMBL/GenBank/DDBJ whole genome shotgun (WGS) entry which is preliminary data.</text>
</comment>
<dbReference type="SMART" id="SM00052">
    <property type="entry name" value="EAL"/>
    <property type="match status" value="1"/>
</dbReference>
<dbReference type="Pfam" id="PF00072">
    <property type="entry name" value="Response_reg"/>
    <property type="match status" value="1"/>
</dbReference>
<dbReference type="CDD" id="cd00130">
    <property type="entry name" value="PAS"/>
    <property type="match status" value="1"/>
</dbReference>
<accession>A0A2R5FHE6</accession>
<feature type="domain" description="Response regulatory" evidence="3">
    <location>
        <begin position="13"/>
        <end position="130"/>
    </location>
</feature>
<feature type="domain" description="EAL" evidence="6">
    <location>
        <begin position="465"/>
        <end position="715"/>
    </location>
</feature>
<proteinExistence type="predicted"/>
<evidence type="ECO:0000256" key="1">
    <source>
        <dbReference type="PROSITE-ProRule" id="PRU00169"/>
    </source>
</evidence>
<dbReference type="PANTHER" id="PTHR44757:SF2">
    <property type="entry name" value="BIOFILM ARCHITECTURE MAINTENANCE PROTEIN MBAA"/>
    <property type="match status" value="1"/>
</dbReference>
<evidence type="ECO:0000259" key="4">
    <source>
        <dbReference type="PROSITE" id="PS50112"/>
    </source>
</evidence>
<dbReference type="CDD" id="cd01948">
    <property type="entry name" value="EAL"/>
    <property type="match status" value="1"/>
</dbReference>
<dbReference type="OrthoDB" id="9813903at2"/>
<dbReference type="AlphaFoldDB" id="A0A2R5FHE6"/>
<evidence type="ECO:0000256" key="2">
    <source>
        <dbReference type="SAM" id="Coils"/>
    </source>
</evidence>
<dbReference type="RefSeq" id="WP_109016651.1">
    <property type="nucleotide sequence ID" value="NZ_BDOQ01000019.1"/>
</dbReference>
<feature type="domain" description="PAC" evidence="5">
    <location>
        <begin position="239"/>
        <end position="291"/>
    </location>
</feature>
<evidence type="ECO:0000259" key="6">
    <source>
        <dbReference type="PROSITE" id="PS50883"/>
    </source>
</evidence>
<dbReference type="InterPro" id="IPR000700">
    <property type="entry name" value="PAS-assoc_C"/>
</dbReference>
<evidence type="ECO:0000259" key="3">
    <source>
        <dbReference type="PROSITE" id="PS50110"/>
    </source>
</evidence>
<dbReference type="SMART" id="SM00448">
    <property type="entry name" value="REC"/>
    <property type="match status" value="1"/>
</dbReference>
<keyword evidence="1" id="KW-0597">Phosphoprotein</keyword>
<dbReference type="PROSITE" id="PS50883">
    <property type="entry name" value="EAL"/>
    <property type="match status" value="1"/>
</dbReference>
<dbReference type="SUPFAM" id="SSF55073">
    <property type="entry name" value="Nucleotide cyclase"/>
    <property type="match status" value="1"/>
</dbReference>
<dbReference type="Pfam" id="PF13426">
    <property type="entry name" value="PAS_9"/>
    <property type="match status" value="1"/>
</dbReference>
<dbReference type="InterPro" id="IPR052155">
    <property type="entry name" value="Biofilm_reg_signaling"/>
</dbReference>
<dbReference type="Gene3D" id="3.40.50.2300">
    <property type="match status" value="1"/>
</dbReference>
<dbReference type="SUPFAM" id="SSF55785">
    <property type="entry name" value="PYP-like sensor domain (PAS domain)"/>
    <property type="match status" value="1"/>
</dbReference>
<dbReference type="SUPFAM" id="SSF52172">
    <property type="entry name" value="CheY-like"/>
    <property type="match status" value="1"/>
</dbReference>
<dbReference type="EMBL" id="BDOQ01000019">
    <property type="protein sequence ID" value="GBG15494.1"/>
    <property type="molecule type" value="Genomic_DNA"/>
</dbReference>
<protein>
    <recommendedName>
        <fullName evidence="10">Diguanylate cyclase</fullName>
    </recommendedName>
</protein>
<dbReference type="Proteomes" id="UP000245081">
    <property type="component" value="Unassembled WGS sequence"/>
</dbReference>
<dbReference type="NCBIfam" id="TIGR00229">
    <property type="entry name" value="sensory_box"/>
    <property type="match status" value="1"/>
</dbReference>
<feature type="domain" description="PAS" evidence="4">
    <location>
        <begin position="162"/>
        <end position="211"/>
    </location>
</feature>
<evidence type="ECO:0000313" key="8">
    <source>
        <dbReference type="EMBL" id="GBG15494.1"/>
    </source>
</evidence>
<dbReference type="PANTHER" id="PTHR44757">
    <property type="entry name" value="DIGUANYLATE CYCLASE DGCP"/>
    <property type="match status" value="1"/>
</dbReference>
<dbReference type="NCBIfam" id="TIGR00254">
    <property type="entry name" value="GGDEF"/>
    <property type="match status" value="1"/>
</dbReference>
<evidence type="ECO:0008006" key="10">
    <source>
        <dbReference type="Google" id="ProtNLM"/>
    </source>
</evidence>
<dbReference type="InterPro" id="IPR000160">
    <property type="entry name" value="GGDEF_dom"/>
</dbReference>
<evidence type="ECO:0000313" key="9">
    <source>
        <dbReference type="Proteomes" id="UP000245081"/>
    </source>
</evidence>
<dbReference type="Gene3D" id="3.30.70.270">
    <property type="match status" value="1"/>
</dbReference>
<dbReference type="PROSITE" id="PS50112">
    <property type="entry name" value="PAS"/>
    <property type="match status" value="1"/>
</dbReference>
<feature type="coiled-coil region" evidence="2">
    <location>
        <begin position="131"/>
        <end position="158"/>
    </location>
</feature>
<dbReference type="Gene3D" id="3.20.20.450">
    <property type="entry name" value="EAL domain"/>
    <property type="match status" value="1"/>
</dbReference>
<dbReference type="GO" id="GO:0000160">
    <property type="term" value="P:phosphorelay signal transduction system"/>
    <property type="evidence" value="ECO:0007669"/>
    <property type="project" value="InterPro"/>
</dbReference>
<dbReference type="GO" id="GO:0003824">
    <property type="term" value="F:catalytic activity"/>
    <property type="evidence" value="ECO:0007669"/>
    <property type="project" value="UniProtKB-ARBA"/>
</dbReference>
<dbReference type="InterPro" id="IPR000014">
    <property type="entry name" value="PAS"/>
</dbReference>
<dbReference type="SMART" id="SM00091">
    <property type="entry name" value="PAS"/>
    <property type="match status" value="1"/>
</dbReference>
<dbReference type="PROSITE" id="PS50113">
    <property type="entry name" value="PAC"/>
    <property type="match status" value="1"/>
</dbReference>
<dbReference type="SUPFAM" id="SSF141868">
    <property type="entry name" value="EAL domain-like"/>
    <property type="match status" value="1"/>
</dbReference>
<dbReference type="InterPro" id="IPR035965">
    <property type="entry name" value="PAS-like_dom_sf"/>
</dbReference>
<keyword evidence="2" id="KW-0175">Coiled coil</keyword>
<dbReference type="Pfam" id="PF00990">
    <property type="entry name" value="GGDEF"/>
    <property type="match status" value="1"/>
</dbReference>
<dbReference type="InterPro" id="IPR035919">
    <property type="entry name" value="EAL_sf"/>
</dbReference>